<evidence type="ECO:0000313" key="1">
    <source>
        <dbReference type="EMBL" id="CBY00612.1"/>
    </source>
</evidence>
<dbReference type="AlphaFoldDB" id="E5AAC1"/>
<evidence type="ECO:0000313" key="2">
    <source>
        <dbReference type="Proteomes" id="UP000002668"/>
    </source>
</evidence>
<organism evidence="2">
    <name type="scientific">Leptosphaeria maculans (strain JN3 / isolate v23.1.3 / race Av1-4-5-6-7-8)</name>
    <name type="common">Blackleg fungus</name>
    <name type="synonym">Phoma lingam</name>
    <dbReference type="NCBI Taxonomy" id="985895"/>
    <lineage>
        <taxon>Eukaryota</taxon>
        <taxon>Fungi</taxon>
        <taxon>Dikarya</taxon>
        <taxon>Ascomycota</taxon>
        <taxon>Pezizomycotina</taxon>
        <taxon>Dothideomycetes</taxon>
        <taxon>Pleosporomycetidae</taxon>
        <taxon>Pleosporales</taxon>
        <taxon>Pleosporineae</taxon>
        <taxon>Leptosphaeriaceae</taxon>
        <taxon>Plenodomus</taxon>
        <taxon>Plenodomus lingam/Leptosphaeria maculans species complex</taxon>
    </lineage>
</organism>
<accession>E5AAC1</accession>
<dbReference type="InParanoid" id="E5AAC1"/>
<dbReference type="EMBL" id="FP929138">
    <property type="protein sequence ID" value="CBY00612.1"/>
    <property type="molecule type" value="Genomic_DNA"/>
</dbReference>
<sequence length="65" mass="7605">MTRVSFEIGADGWKNTDWVTCFIPRAHGCFHNKVEEIENAQCDPLGSCPSIYRWEYVIEHLLYKV</sequence>
<dbReference type="HOGENOM" id="CLU_2850151_0_0_1"/>
<name>E5AAC1_LEPMJ</name>
<keyword evidence="2" id="KW-1185">Reference proteome</keyword>
<protein>
    <submittedName>
        <fullName evidence="1">Predicted protein</fullName>
    </submittedName>
</protein>
<dbReference type="Proteomes" id="UP000002668">
    <property type="component" value="Genome"/>
</dbReference>
<gene>
    <name evidence="1" type="ORF">LEMA_uP017420.1</name>
</gene>
<dbReference type="VEuPathDB" id="FungiDB:LEMA_uP017420.1"/>
<proteinExistence type="predicted"/>
<reference evidence="2" key="1">
    <citation type="journal article" date="2011" name="Nat. Commun.">
        <title>Effector diversification within compartments of the Leptosphaeria maculans genome affected by Repeat-Induced Point mutations.</title>
        <authorList>
            <person name="Rouxel T."/>
            <person name="Grandaubert J."/>
            <person name="Hane J.K."/>
            <person name="Hoede C."/>
            <person name="van de Wouw A.P."/>
            <person name="Couloux A."/>
            <person name="Dominguez V."/>
            <person name="Anthouard V."/>
            <person name="Bally P."/>
            <person name="Bourras S."/>
            <person name="Cozijnsen A.J."/>
            <person name="Ciuffetti L.M."/>
            <person name="Degrave A."/>
            <person name="Dilmaghani A."/>
            <person name="Duret L."/>
            <person name="Fudal I."/>
            <person name="Goodwin S.B."/>
            <person name="Gout L."/>
            <person name="Glaser N."/>
            <person name="Linglin J."/>
            <person name="Kema G.H.J."/>
            <person name="Lapalu N."/>
            <person name="Lawrence C.B."/>
            <person name="May K."/>
            <person name="Meyer M."/>
            <person name="Ollivier B."/>
            <person name="Poulain J."/>
            <person name="Schoch C.L."/>
            <person name="Simon A."/>
            <person name="Spatafora J.W."/>
            <person name="Stachowiak A."/>
            <person name="Turgeon B.G."/>
            <person name="Tyler B.M."/>
            <person name="Vincent D."/>
            <person name="Weissenbach J."/>
            <person name="Amselem J."/>
            <person name="Quesneville H."/>
            <person name="Oliver R.P."/>
            <person name="Wincker P."/>
            <person name="Balesdent M.-H."/>
            <person name="Howlett B.J."/>
        </authorList>
    </citation>
    <scope>NUCLEOTIDE SEQUENCE [LARGE SCALE GENOMIC DNA]</scope>
    <source>
        <strain evidence="2">JN3 / isolate v23.1.3 / race Av1-4-5-6-7-8</strain>
    </source>
</reference>